<proteinExistence type="predicted"/>
<reference evidence="1 2" key="1">
    <citation type="submission" date="2013-03" db="EMBL/GenBank/DDBJ databases">
        <authorList>
            <person name="Le V."/>
        </authorList>
    </citation>
    <scope>NUCLEOTIDE SEQUENCE [LARGE SCALE GENOMIC DNA]</scope>
    <source>
        <strain evidence="1 2">BiD32</strain>
    </source>
</reference>
<sequence length="78" mass="8591">MTNATVLPFRPAALPAIGYRVDVHEFGYITMVVMFQHRVIASQRTFDQAADASAYARDLASEHGCPVIHHNHRGAVDA</sequence>
<evidence type="ECO:0000313" key="1">
    <source>
        <dbReference type="EMBL" id="CCW15779.1"/>
    </source>
</evidence>
<dbReference type="EMBL" id="CAVK010000007">
    <property type="protein sequence ID" value="CCW15779.1"/>
    <property type="molecule type" value="Genomic_DNA"/>
</dbReference>
<dbReference type="RefSeq" id="WP_006948825.1">
    <property type="nucleotide sequence ID" value="NZ_CAVK010000007.1"/>
</dbReference>
<protein>
    <submittedName>
        <fullName evidence="1">Uncharacterized protein</fullName>
    </submittedName>
</protein>
<keyword evidence="2" id="KW-1185">Reference proteome</keyword>
<accession>N1MG88</accession>
<name>N1MG88_9SPHN</name>
<evidence type="ECO:0000313" key="2">
    <source>
        <dbReference type="Proteomes" id="UP000013201"/>
    </source>
</evidence>
<dbReference type="Proteomes" id="UP000013201">
    <property type="component" value="Unassembled WGS sequence"/>
</dbReference>
<gene>
    <name evidence="1" type="ORF">EBBID32_1070</name>
</gene>
<reference evidence="2" key="2">
    <citation type="submission" date="2013-04" db="EMBL/GenBank/DDBJ databases">
        <title>Bisphenol A degrading Sphingobium sp. strain BiD32.</title>
        <authorList>
            <person name="Nielsen J.L."/>
            <person name="Zhou N.A."/>
            <person name="Kjeldal H."/>
        </authorList>
    </citation>
    <scope>NUCLEOTIDE SEQUENCE [LARGE SCALE GENOMIC DNA]</scope>
    <source>
        <strain evidence="2">BiD32</strain>
    </source>
</reference>
<organism evidence="1 2">
    <name type="scientific">Sphingobium indicum BiD32</name>
    <dbReference type="NCBI Taxonomy" id="1301087"/>
    <lineage>
        <taxon>Bacteria</taxon>
        <taxon>Pseudomonadati</taxon>
        <taxon>Pseudomonadota</taxon>
        <taxon>Alphaproteobacteria</taxon>
        <taxon>Sphingomonadales</taxon>
        <taxon>Sphingomonadaceae</taxon>
        <taxon>Sphingobium</taxon>
    </lineage>
</organism>
<dbReference type="AlphaFoldDB" id="N1MG88"/>
<comment type="caution">
    <text evidence="1">The sequence shown here is derived from an EMBL/GenBank/DDBJ whole genome shotgun (WGS) entry which is preliminary data.</text>
</comment>